<gene>
    <name evidence="3" type="ORF">AX660_20175</name>
</gene>
<accession>A0A148KNF5</accession>
<dbReference type="GO" id="GO:0009982">
    <property type="term" value="F:pseudouridine synthase activity"/>
    <property type="evidence" value="ECO:0007669"/>
    <property type="project" value="InterPro"/>
</dbReference>
<keyword evidence="4" id="KW-1185">Reference proteome</keyword>
<dbReference type="GO" id="GO:0140098">
    <property type="term" value="F:catalytic activity, acting on RNA"/>
    <property type="evidence" value="ECO:0007669"/>
    <property type="project" value="UniProtKB-ARBA"/>
</dbReference>
<evidence type="ECO:0000313" key="3">
    <source>
        <dbReference type="EMBL" id="KXI27842.1"/>
    </source>
</evidence>
<feature type="domain" description="Pseudouridine synthase RsuA/RluA-like" evidence="2">
    <location>
        <begin position="12"/>
        <end position="155"/>
    </location>
</feature>
<proteinExistence type="inferred from homology"/>
<dbReference type="CDD" id="cd02869">
    <property type="entry name" value="PseudoU_synth_RluA_like"/>
    <property type="match status" value="1"/>
</dbReference>
<dbReference type="Gene3D" id="3.30.2350.10">
    <property type="entry name" value="Pseudouridine synthase"/>
    <property type="match status" value="1"/>
</dbReference>
<evidence type="ECO:0000256" key="1">
    <source>
        <dbReference type="ARBA" id="ARBA00010876"/>
    </source>
</evidence>
<dbReference type="SUPFAM" id="SSF55120">
    <property type="entry name" value="Pseudouridine synthase"/>
    <property type="match status" value="1"/>
</dbReference>
<dbReference type="InterPro" id="IPR006508">
    <property type="entry name" value="PsdUridine_synth_RluA-like"/>
</dbReference>
<comment type="similarity">
    <text evidence="1">Belongs to the pseudouridine synthase RluA family.</text>
</comment>
<dbReference type="NCBIfam" id="TIGR01621">
    <property type="entry name" value="RluA-like"/>
    <property type="match status" value="1"/>
</dbReference>
<dbReference type="AlphaFoldDB" id="A0A148KNF5"/>
<organism evidence="3 4">
    <name type="scientific">Paraglaciecola hydrolytica</name>
    <dbReference type="NCBI Taxonomy" id="1799789"/>
    <lineage>
        <taxon>Bacteria</taxon>
        <taxon>Pseudomonadati</taxon>
        <taxon>Pseudomonadota</taxon>
        <taxon>Gammaproteobacteria</taxon>
        <taxon>Alteromonadales</taxon>
        <taxon>Alteromonadaceae</taxon>
        <taxon>Paraglaciecola</taxon>
    </lineage>
</organism>
<dbReference type="OrthoDB" id="9807829at2"/>
<dbReference type="GO" id="GO:0000455">
    <property type="term" value="P:enzyme-directed rRNA pseudouridine synthesis"/>
    <property type="evidence" value="ECO:0007669"/>
    <property type="project" value="TreeGrafter"/>
</dbReference>
<dbReference type="GO" id="GO:0003723">
    <property type="term" value="F:RNA binding"/>
    <property type="evidence" value="ECO:0007669"/>
    <property type="project" value="InterPro"/>
</dbReference>
<dbReference type="InterPro" id="IPR050188">
    <property type="entry name" value="RluA_PseudoU_synthase"/>
</dbReference>
<protein>
    <submittedName>
        <fullName evidence="3">RNA pseudouridine synthase</fullName>
    </submittedName>
</protein>
<dbReference type="EMBL" id="LSNE01000009">
    <property type="protein sequence ID" value="KXI27842.1"/>
    <property type="molecule type" value="Genomic_DNA"/>
</dbReference>
<dbReference type="InterPro" id="IPR006145">
    <property type="entry name" value="PsdUridine_synth_RsuA/RluA"/>
</dbReference>
<sequence length="230" mass="25957">MLLIEIVFEHRDFIVINKPPFIAVQNEVDQSGILPLVCEQLGVAKLWLVHRLDKVTSGLLILAKSEQAAAEFGRLFEAHLVQKYYLAISNKKPKKKQGTVSGGMKKVRDGLWILDSSQTQRATTQFFSYGITTGLRLFVLKPLTGKTHQIRVMMKSLGSPILGDELYKADCADRTYLHAYALKFNYQQQEIELVCSPQTGEAFNDATTQNLLASLTKPWDLVWPAHKLPR</sequence>
<evidence type="ECO:0000259" key="2">
    <source>
        <dbReference type="Pfam" id="PF00849"/>
    </source>
</evidence>
<reference evidence="4" key="1">
    <citation type="submission" date="2016-02" db="EMBL/GenBank/DDBJ databases">
        <authorList>
            <person name="Schultz-Johansen M."/>
            <person name="Glaring M.A."/>
            <person name="Bech P.K."/>
            <person name="Stougaard P."/>
        </authorList>
    </citation>
    <scope>NUCLEOTIDE SEQUENCE [LARGE SCALE GENOMIC DNA]</scope>
    <source>
        <strain evidence="4">S66</strain>
    </source>
</reference>
<dbReference type="Pfam" id="PF00849">
    <property type="entry name" value="PseudoU_synth_2"/>
    <property type="match status" value="1"/>
</dbReference>
<dbReference type="InterPro" id="IPR020103">
    <property type="entry name" value="PsdUridine_synth_cat_dom_sf"/>
</dbReference>
<dbReference type="STRING" id="1799789.AX660_20175"/>
<comment type="caution">
    <text evidence="3">The sequence shown here is derived from an EMBL/GenBank/DDBJ whole genome shotgun (WGS) entry which is preliminary data.</text>
</comment>
<dbReference type="InterPro" id="IPR006224">
    <property type="entry name" value="PsdUridine_synth_RluA-like_CS"/>
</dbReference>
<dbReference type="PANTHER" id="PTHR21600">
    <property type="entry name" value="MITOCHONDRIAL RNA PSEUDOURIDINE SYNTHASE"/>
    <property type="match status" value="1"/>
</dbReference>
<evidence type="ECO:0000313" key="4">
    <source>
        <dbReference type="Proteomes" id="UP000070299"/>
    </source>
</evidence>
<name>A0A148KNF5_9ALTE</name>
<dbReference type="PANTHER" id="PTHR21600:SF87">
    <property type="entry name" value="RNA PSEUDOURIDYLATE SYNTHASE DOMAIN-CONTAINING PROTEIN 1"/>
    <property type="match status" value="1"/>
</dbReference>
<dbReference type="PROSITE" id="PS01129">
    <property type="entry name" value="PSI_RLU"/>
    <property type="match status" value="1"/>
</dbReference>
<dbReference type="Proteomes" id="UP000070299">
    <property type="component" value="Unassembled WGS sequence"/>
</dbReference>